<dbReference type="Proteomes" id="UP000006055">
    <property type="component" value="Chromosome"/>
</dbReference>
<feature type="region of interest" description="Disordered" evidence="1">
    <location>
        <begin position="1"/>
        <end position="22"/>
    </location>
</feature>
<dbReference type="KEGG" id="dti:Desti_1818"/>
<name>I4C4N5_DESTA</name>
<dbReference type="AlphaFoldDB" id="I4C4N5"/>
<feature type="compositionally biased region" description="Basic and acidic residues" evidence="1">
    <location>
        <begin position="12"/>
        <end position="22"/>
    </location>
</feature>
<keyword evidence="4" id="KW-1185">Reference proteome</keyword>
<feature type="compositionally biased region" description="Basic residues" evidence="1">
    <location>
        <begin position="1"/>
        <end position="11"/>
    </location>
</feature>
<reference evidence="4" key="1">
    <citation type="submission" date="2012-06" db="EMBL/GenBank/DDBJ databases">
        <title>Complete sequence of chromosome of Desulfomonile tiedjei DSM 6799.</title>
        <authorList>
            <person name="Lucas S."/>
            <person name="Copeland A."/>
            <person name="Lapidus A."/>
            <person name="Glavina del Rio T."/>
            <person name="Dalin E."/>
            <person name="Tice H."/>
            <person name="Bruce D."/>
            <person name="Goodwin L."/>
            <person name="Pitluck S."/>
            <person name="Peters L."/>
            <person name="Ovchinnikova G."/>
            <person name="Zeytun A."/>
            <person name="Lu M."/>
            <person name="Kyrpides N."/>
            <person name="Mavromatis K."/>
            <person name="Ivanova N."/>
            <person name="Brettin T."/>
            <person name="Detter J.C."/>
            <person name="Han C."/>
            <person name="Larimer F."/>
            <person name="Land M."/>
            <person name="Hauser L."/>
            <person name="Markowitz V."/>
            <person name="Cheng J.-F."/>
            <person name="Hugenholtz P."/>
            <person name="Woyke T."/>
            <person name="Wu D."/>
            <person name="Spring S."/>
            <person name="Schroeder M."/>
            <person name="Brambilla E."/>
            <person name="Klenk H.-P."/>
            <person name="Eisen J.A."/>
        </authorList>
    </citation>
    <scope>NUCLEOTIDE SEQUENCE [LARGE SCALE GENOMIC DNA]</scope>
    <source>
        <strain evidence="4">ATCC 49306 / DSM 6799 / DCB-1</strain>
    </source>
</reference>
<evidence type="ECO:0000256" key="1">
    <source>
        <dbReference type="SAM" id="MobiDB-lite"/>
    </source>
</evidence>
<keyword evidence="2" id="KW-0472">Membrane</keyword>
<gene>
    <name evidence="3" type="ordered locus">Desti_1818</name>
</gene>
<accession>I4C4N5</accession>
<dbReference type="RefSeq" id="WP_014809672.1">
    <property type="nucleotide sequence ID" value="NC_018025.1"/>
</dbReference>
<protein>
    <submittedName>
        <fullName evidence="3">Uncharacterized protein</fullName>
    </submittedName>
</protein>
<evidence type="ECO:0000313" key="4">
    <source>
        <dbReference type="Proteomes" id="UP000006055"/>
    </source>
</evidence>
<proteinExistence type="predicted"/>
<feature type="transmembrane region" description="Helical" evidence="2">
    <location>
        <begin position="29"/>
        <end position="49"/>
    </location>
</feature>
<keyword evidence="2" id="KW-0812">Transmembrane</keyword>
<dbReference type="EMBL" id="CP003360">
    <property type="protein sequence ID" value="AFM24526.1"/>
    <property type="molecule type" value="Genomic_DNA"/>
</dbReference>
<sequence length="60" mass="7200">MTQHNHKHPRSHDHTQNDEEDSWKFHKDWRVWLVVGMMLAAMCIYVLTLDESVVPAIMRQ</sequence>
<organism evidence="3 4">
    <name type="scientific">Desulfomonile tiedjei (strain ATCC 49306 / DSM 6799 / DCB-1)</name>
    <dbReference type="NCBI Taxonomy" id="706587"/>
    <lineage>
        <taxon>Bacteria</taxon>
        <taxon>Pseudomonadati</taxon>
        <taxon>Thermodesulfobacteriota</taxon>
        <taxon>Desulfomonilia</taxon>
        <taxon>Desulfomonilales</taxon>
        <taxon>Desulfomonilaceae</taxon>
        <taxon>Desulfomonile</taxon>
    </lineage>
</organism>
<dbReference type="HOGENOM" id="CLU_2933914_0_0_7"/>
<evidence type="ECO:0000256" key="2">
    <source>
        <dbReference type="SAM" id="Phobius"/>
    </source>
</evidence>
<evidence type="ECO:0000313" key="3">
    <source>
        <dbReference type="EMBL" id="AFM24526.1"/>
    </source>
</evidence>
<dbReference type="OrthoDB" id="292533at2"/>
<keyword evidence="2" id="KW-1133">Transmembrane helix</keyword>